<reference evidence="3 4" key="1">
    <citation type="submission" date="2015-08" db="EMBL/GenBank/DDBJ databases">
        <title>Genome sequencing of Penicillium nordicum.</title>
        <authorList>
            <person name="Nguyen H.D."/>
            <person name="Seifert K.A."/>
        </authorList>
    </citation>
    <scope>NUCLEOTIDE SEQUENCE [LARGE SCALE GENOMIC DNA]</scope>
    <source>
        <strain evidence="3 4">DAOMC 185683</strain>
    </source>
</reference>
<sequence>MGWFDGKSSTVSSAGYTRRRSSPTPSSHSTHSRRSKSGHSSTHHTRNPAPSFFGGLGGGRSSPSVFSSFSSSSRRARPRQGFIQRMLRDIKRLFRDIYRWARKNPMKVFMMVIVPLLTSGVLPKLLAMIGIRLPHAVTSALGGATKSSGGGDGGGGGRGMSENISSLMNIAKMFA</sequence>
<accession>A0A0M8PGB8</accession>
<dbReference type="EMBL" id="LHQQ01000008">
    <property type="protein sequence ID" value="KOS48084.1"/>
    <property type="molecule type" value="Genomic_DNA"/>
</dbReference>
<dbReference type="OrthoDB" id="5398396at2759"/>
<dbReference type="Proteomes" id="UP000037696">
    <property type="component" value="Unassembled WGS sequence"/>
</dbReference>
<proteinExistence type="predicted"/>
<feature type="compositionally biased region" description="Basic residues" evidence="1">
    <location>
        <begin position="30"/>
        <end position="46"/>
    </location>
</feature>
<evidence type="ECO:0000256" key="1">
    <source>
        <dbReference type="SAM" id="MobiDB-lite"/>
    </source>
</evidence>
<protein>
    <submittedName>
        <fullName evidence="3">Uncharacterized protein</fullName>
    </submittedName>
</protein>
<feature type="region of interest" description="Disordered" evidence="1">
    <location>
        <begin position="1"/>
        <end position="55"/>
    </location>
</feature>
<dbReference type="AlphaFoldDB" id="A0A0M8PGB8"/>
<gene>
    <name evidence="3" type="ORF">ACN38_g899</name>
</gene>
<comment type="caution">
    <text evidence="3">The sequence shown here is derived from an EMBL/GenBank/DDBJ whole genome shotgun (WGS) entry which is preliminary data.</text>
</comment>
<name>A0A0M8PGB8_9EURO</name>
<keyword evidence="2" id="KW-1133">Transmembrane helix</keyword>
<keyword evidence="4" id="KW-1185">Reference proteome</keyword>
<organism evidence="3 4">
    <name type="scientific">Penicillium nordicum</name>
    <dbReference type="NCBI Taxonomy" id="229535"/>
    <lineage>
        <taxon>Eukaryota</taxon>
        <taxon>Fungi</taxon>
        <taxon>Dikarya</taxon>
        <taxon>Ascomycota</taxon>
        <taxon>Pezizomycotina</taxon>
        <taxon>Eurotiomycetes</taxon>
        <taxon>Eurotiomycetidae</taxon>
        <taxon>Eurotiales</taxon>
        <taxon>Aspergillaceae</taxon>
        <taxon>Penicillium</taxon>
    </lineage>
</organism>
<feature type="transmembrane region" description="Helical" evidence="2">
    <location>
        <begin position="108"/>
        <end position="131"/>
    </location>
</feature>
<evidence type="ECO:0000313" key="3">
    <source>
        <dbReference type="EMBL" id="KOS48084.1"/>
    </source>
</evidence>
<evidence type="ECO:0000313" key="4">
    <source>
        <dbReference type="Proteomes" id="UP000037696"/>
    </source>
</evidence>
<dbReference type="STRING" id="229535.A0A0M8PGB8"/>
<evidence type="ECO:0000256" key="2">
    <source>
        <dbReference type="SAM" id="Phobius"/>
    </source>
</evidence>
<keyword evidence="2" id="KW-0472">Membrane</keyword>
<keyword evidence="2" id="KW-0812">Transmembrane</keyword>